<feature type="region of interest" description="Disordered" evidence="1">
    <location>
        <begin position="18"/>
        <end position="49"/>
    </location>
</feature>
<sequence length="227" mass="25703">MERQLVRRISALRAWNREGKSEENRAEEKEAESVPREAMTTEKEGDQTSSPFALLSSLCTSVDESGDTDRCFLETFYALWPLEFLCSLVRSVSPEVFSQGSFNCDAVEKEKRHCDAVEKEKRNCDAVEKEKRNCDAVEKEKRQRLWESLARLPFHPSLIFFGRADCLDSEAHTATQKMYFESGEPVSFPGFLPIHPSHRALTCVFTVSACPPALSIPLEGMSVDLRS</sequence>
<evidence type="ECO:0000313" key="2">
    <source>
        <dbReference type="EMBL" id="CEM44810.1"/>
    </source>
</evidence>
<name>A0A0G4HKY3_9ALVE</name>
<gene>
    <name evidence="2" type="ORF">Cvel_28625</name>
</gene>
<evidence type="ECO:0000256" key="1">
    <source>
        <dbReference type="SAM" id="MobiDB-lite"/>
    </source>
</evidence>
<dbReference type="AlphaFoldDB" id="A0A0G4HKY3"/>
<protein>
    <submittedName>
        <fullName evidence="2">Uncharacterized protein</fullName>
    </submittedName>
</protein>
<dbReference type="VEuPathDB" id="CryptoDB:Cvel_28625"/>
<reference evidence="2" key="1">
    <citation type="submission" date="2014-11" db="EMBL/GenBank/DDBJ databases">
        <authorList>
            <person name="Otto D Thomas"/>
            <person name="Naeem Raeece"/>
        </authorList>
    </citation>
    <scope>NUCLEOTIDE SEQUENCE</scope>
</reference>
<dbReference type="EMBL" id="CDMZ01003019">
    <property type="protein sequence ID" value="CEM44810.1"/>
    <property type="molecule type" value="Genomic_DNA"/>
</dbReference>
<accession>A0A0G4HKY3</accession>
<organism evidence="2">
    <name type="scientific">Chromera velia CCMP2878</name>
    <dbReference type="NCBI Taxonomy" id="1169474"/>
    <lineage>
        <taxon>Eukaryota</taxon>
        <taxon>Sar</taxon>
        <taxon>Alveolata</taxon>
        <taxon>Colpodellida</taxon>
        <taxon>Chromeraceae</taxon>
        <taxon>Chromera</taxon>
    </lineage>
</organism>
<proteinExistence type="predicted"/>
<feature type="compositionally biased region" description="Basic and acidic residues" evidence="1">
    <location>
        <begin position="18"/>
        <end position="46"/>
    </location>
</feature>